<organism evidence="1 2">
    <name type="scientific">Hebeloma cylindrosporum</name>
    <dbReference type="NCBI Taxonomy" id="76867"/>
    <lineage>
        <taxon>Eukaryota</taxon>
        <taxon>Fungi</taxon>
        <taxon>Dikarya</taxon>
        <taxon>Basidiomycota</taxon>
        <taxon>Agaricomycotina</taxon>
        <taxon>Agaricomycetes</taxon>
        <taxon>Agaricomycetidae</taxon>
        <taxon>Agaricales</taxon>
        <taxon>Agaricineae</taxon>
        <taxon>Hymenogastraceae</taxon>
        <taxon>Hebeloma</taxon>
    </lineage>
</organism>
<dbReference type="EMBL" id="KN831798">
    <property type="protein sequence ID" value="KIM37315.1"/>
    <property type="molecule type" value="Genomic_DNA"/>
</dbReference>
<protein>
    <submittedName>
        <fullName evidence="1">Uncharacterized protein</fullName>
    </submittedName>
</protein>
<dbReference type="AlphaFoldDB" id="A0A0C3BKS3"/>
<evidence type="ECO:0000313" key="2">
    <source>
        <dbReference type="Proteomes" id="UP000053424"/>
    </source>
</evidence>
<name>A0A0C3BKS3_HEBCY</name>
<accession>A0A0C3BKS3</accession>
<reference evidence="2" key="2">
    <citation type="submission" date="2015-01" db="EMBL/GenBank/DDBJ databases">
        <title>Evolutionary Origins and Diversification of the Mycorrhizal Mutualists.</title>
        <authorList>
            <consortium name="DOE Joint Genome Institute"/>
            <consortium name="Mycorrhizal Genomics Consortium"/>
            <person name="Kohler A."/>
            <person name="Kuo A."/>
            <person name="Nagy L.G."/>
            <person name="Floudas D."/>
            <person name="Copeland A."/>
            <person name="Barry K.W."/>
            <person name="Cichocki N."/>
            <person name="Veneault-Fourrey C."/>
            <person name="LaButti K."/>
            <person name="Lindquist E.A."/>
            <person name="Lipzen A."/>
            <person name="Lundell T."/>
            <person name="Morin E."/>
            <person name="Murat C."/>
            <person name="Riley R."/>
            <person name="Ohm R."/>
            <person name="Sun H."/>
            <person name="Tunlid A."/>
            <person name="Henrissat B."/>
            <person name="Grigoriev I.V."/>
            <person name="Hibbett D.S."/>
            <person name="Martin F."/>
        </authorList>
    </citation>
    <scope>NUCLEOTIDE SEQUENCE [LARGE SCALE GENOMIC DNA]</scope>
    <source>
        <strain evidence="2">h7</strain>
    </source>
</reference>
<sequence length="68" mass="7874">MEHKLEHHIPTLPSLLYFGPECYNIFMLMTHAMPFHGWIGMDPVSTPKFEAGEFEDEARKILASCHRS</sequence>
<dbReference type="Proteomes" id="UP000053424">
    <property type="component" value="Unassembled WGS sequence"/>
</dbReference>
<reference evidence="1 2" key="1">
    <citation type="submission" date="2014-04" db="EMBL/GenBank/DDBJ databases">
        <authorList>
            <consortium name="DOE Joint Genome Institute"/>
            <person name="Kuo A."/>
            <person name="Gay G."/>
            <person name="Dore J."/>
            <person name="Kohler A."/>
            <person name="Nagy L.G."/>
            <person name="Floudas D."/>
            <person name="Copeland A."/>
            <person name="Barry K.W."/>
            <person name="Cichocki N."/>
            <person name="Veneault-Fourrey C."/>
            <person name="LaButti K."/>
            <person name="Lindquist E.A."/>
            <person name="Lipzen A."/>
            <person name="Lundell T."/>
            <person name="Morin E."/>
            <person name="Murat C."/>
            <person name="Sun H."/>
            <person name="Tunlid A."/>
            <person name="Henrissat B."/>
            <person name="Grigoriev I.V."/>
            <person name="Hibbett D.S."/>
            <person name="Martin F."/>
            <person name="Nordberg H.P."/>
            <person name="Cantor M.N."/>
            <person name="Hua S.X."/>
        </authorList>
    </citation>
    <scope>NUCLEOTIDE SEQUENCE [LARGE SCALE GENOMIC DNA]</scope>
    <source>
        <strain evidence="2">h7</strain>
    </source>
</reference>
<evidence type="ECO:0000313" key="1">
    <source>
        <dbReference type="EMBL" id="KIM37315.1"/>
    </source>
</evidence>
<dbReference type="HOGENOM" id="CLU_2794226_0_0_1"/>
<proteinExistence type="predicted"/>
<gene>
    <name evidence="1" type="ORF">M413DRAFT_277329</name>
</gene>
<keyword evidence="2" id="KW-1185">Reference proteome</keyword>